<dbReference type="InterPro" id="IPR029058">
    <property type="entry name" value="AB_hydrolase_fold"/>
</dbReference>
<accession>A0A6C1KDR5</accession>
<proteinExistence type="inferred from homology"/>
<dbReference type="GeneID" id="95775364"/>
<dbReference type="PANTHER" id="PTHR48081:SF30">
    <property type="entry name" value="ACETYL-HYDROLASE LIPR-RELATED"/>
    <property type="match status" value="1"/>
</dbReference>
<dbReference type="SUPFAM" id="SSF53474">
    <property type="entry name" value="alpha/beta-Hydrolases"/>
    <property type="match status" value="1"/>
</dbReference>
<reference evidence="4 5" key="1">
    <citation type="submission" date="2019-05" db="EMBL/GenBank/DDBJ databases">
        <authorList>
            <person name="Zhou X."/>
        </authorList>
    </citation>
    <scope>NUCLEOTIDE SEQUENCE [LARGE SCALE GENOMIC DNA]</scope>
    <source>
        <strain evidence="4 5">DSM 432</strain>
    </source>
</reference>
<dbReference type="InterPro" id="IPR050300">
    <property type="entry name" value="GDXG_lipolytic_enzyme"/>
</dbReference>
<dbReference type="OrthoDB" id="9806180at2"/>
<sequence>MSVEQIIAVEKLLLSGPDLSQATIDEMRTGFDQLGMITPPVDDFAVETVVARGVNVERGATPTSDRSRAIVYLHGGGYMVGSVNSHRGLVSLLNRASGAQTLAVAYRLAPEHPYPAAVDDSLAVYEWLLETTSPGSIAFVGDSAGGGLAVATLVAARSRGLPTPSSLALLSPFVDLTCSGASINDNAARDILIKEEMLAGLGGTYLAGGDIATPLASPLFADLAGLPPTIIHCSGSEALLDDSVRLARKLAMAGAAVEVKIWPGLPHVWQMFSGILDEGKQSLTEVGSFLKSHFR</sequence>
<dbReference type="AlphaFoldDB" id="A0A6C1KDR5"/>
<protein>
    <submittedName>
        <fullName evidence="4">Alpha/beta hydrolase</fullName>
    </submittedName>
</protein>
<dbReference type="PROSITE" id="PS01173">
    <property type="entry name" value="LIPASE_GDXG_HIS"/>
    <property type="match status" value="1"/>
</dbReference>
<evidence type="ECO:0000259" key="3">
    <source>
        <dbReference type="Pfam" id="PF07859"/>
    </source>
</evidence>
<comment type="caution">
    <text evidence="4">The sequence shown here is derived from an EMBL/GenBank/DDBJ whole genome shotgun (WGS) entry which is preliminary data.</text>
</comment>
<organism evidence="4 5">
    <name type="scientific">Xanthobacter autotrophicus</name>
    <dbReference type="NCBI Taxonomy" id="280"/>
    <lineage>
        <taxon>Bacteria</taxon>
        <taxon>Pseudomonadati</taxon>
        <taxon>Pseudomonadota</taxon>
        <taxon>Alphaproteobacteria</taxon>
        <taxon>Hyphomicrobiales</taxon>
        <taxon>Xanthobacteraceae</taxon>
        <taxon>Xanthobacter</taxon>
    </lineage>
</organism>
<dbReference type="Pfam" id="PF07859">
    <property type="entry name" value="Abhydrolase_3"/>
    <property type="match status" value="1"/>
</dbReference>
<dbReference type="PANTHER" id="PTHR48081">
    <property type="entry name" value="AB HYDROLASE SUPERFAMILY PROTEIN C4A8.06C"/>
    <property type="match status" value="1"/>
</dbReference>
<evidence type="ECO:0000256" key="2">
    <source>
        <dbReference type="ARBA" id="ARBA00022801"/>
    </source>
</evidence>
<dbReference type="InterPro" id="IPR013094">
    <property type="entry name" value="AB_hydrolase_3"/>
</dbReference>
<dbReference type="InterPro" id="IPR002168">
    <property type="entry name" value="Lipase_GDXG_HIS_AS"/>
</dbReference>
<evidence type="ECO:0000313" key="5">
    <source>
        <dbReference type="Proteomes" id="UP000305131"/>
    </source>
</evidence>
<keyword evidence="2 4" id="KW-0378">Hydrolase</keyword>
<comment type="similarity">
    <text evidence="1">Belongs to the 'GDXG' lipolytic enzyme family.</text>
</comment>
<dbReference type="Proteomes" id="UP000305131">
    <property type="component" value="Unassembled WGS sequence"/>
</dbReference>
<dbReference type="RefSeq" id="WP_138400898.1">
    <property type="nucleotide sequence ID" value="NZ_JBAFVI010000006.1"/>
</dbReference>
<evidence type="ECO:0000256" key="1">
    <source>
        <dbReference type="ARBA" id="ARBA00010515"/>
    </source>
</evidence>
<dbReference type="GO" id="GO:0004806">
    <property type="term" value="F:triacylglycerol lipase activity"/>
    <property type="evidence" value="ECO:0007669"/>
    <property type="project" value="TreeGrafter"/>
</dbReference>
<dbReference type="Gene3D" id="3.40.50.1820">
    <property type="entry name" value="alpha/beta hydrolase"/>
    <property type="match status" value="1"/>
</dbReference>
<evidence type="ECO:0000313" key="4">
    <source>
        <dbReference type="EMBL" id="TLX41384.1"/>
    </source>
</evidence>
<name>A0A6C1KDR5_XANAU</name>
<feature type="domain" description="Alpha/beta hydrolase fold-3" evidence="3">
    <location>
        <begin position="70"/>
        <end position="270"/>
    </location>
</feature>
<dbReference type="EMBL" id="VAUP01000037">
    <property type="protein sequence ID" value="TLX41384.1"/>
    <property type="molecule type" value="Genomic_DNA"/>
</dbReference>
<gene>
    <name evidence="4" type="ORF">FBQ73_18085</name>
</gene>